<evidence type="ECO:0000256" key="4">
    <source>
        <dbReference type="ARBA" id="ARBA00022723"/>
    </source>
</evidence>
<dbReference type="InterPro" id="IPR036412">
    <property type="entry name" value="HAD-like_sf"/>
</dbReference>
<evidence type="ECO:0000256" key="1">
    <source>
        <dbReference type="ARBA" id="ARBA00004496"/>
    </source>
</evidence>
<evidence type="ECO:0000256" key="2">
    <source>
        <dbReference type="ARBA" id="ARBA00005628"/>
    </source>
</evidence>
<dbReference type="EMBL" id="CAESAO010000094">
    <property type="protein sequence ID" value="CAB4345222.1"/>
    <property type="molecule type" value="Genomic_DNA"/>
</dbReference>
<organism evidence="8">
    <name type="scientific">freshwater metagenome</name>
    <dbReference type="NCBI Taxonomy" id="449393"/>
    <lineage>
        <taxon>unclassified sequences</taxon>
        <taxon>metagenomes</taxon>
        <taxon>ecological metagenomes</taxon>
    </lineage>
</organism>
<reference evidence="8" key="1">
    <citation type="submission" date="2020-05" db="EMBL/GenBank/DDBJ databases">
        <authorList>
            <person name="Chiriac C."/>
            <person name="Salcher M."/>
            <person name="Ghai R."/>
            <person name="Kavagutti S V."/>
        </authorList>
    </citation>
    <scope>NUCLEOTIDE SEQUENCE</scope>
</reference>
<gene>
    <name evidence="8" type="ORF">UFOPK3522_01063</name>
</gene>
<dbReference type="Gene3D" id="3.40.50.1000">
    <property type="entry name" value="HAD superfamily/HAD-like"/>
    <property type="match status" value="1"/>
</dbReference>
<dbReference type="GO" id="GO:0046872">
    <property type="term" value="F:metal ion binding"/>
    <property type="evidence" value="ECO:0007669"/>
    <property type="project" value="UniProtKB-KW"/>
</dbReference>
<evidence type="ECO:0000256" key="5">
    <source>
        <dbReference type="ARBA" id="ARBA00022801"/>
    </source>
</evidence>
<evidence type="ECO:0000256" key="7">
    <source>
        <dbReference type="ARBA" id="ARBA00031828"/>
    </source>
</evidence>
<dbReference type="InterPro" id="IPR006543">
    <property type="entry name" value="Histidinol-phos"/>
</dbReference>
<keyword evidence="4" id="KW-0479">Metal-binding</keyword>
<dbReference type="InterPro" id="IPR004446">
    <property type="entry name" value="Heptose_bisP_phosphatase"/>
</dbReference>
<dbReference type="NCBIfam" id="TIGR01656">
    <property type="entry name" value="Histidinol-ppas"/>
    <property type="match status" value="1"/>
</dbReference>
<dbReference type="AlphaFoldDB" id="A0A6J5ZV46"/>
<keyword evidence="5" id="KW-0378">Hydrolase</keyword>
<keyword evidence="3" id="KW-0963">Cytoplasm</keyword>
<dbReference type="GO" id="GO:0005737">
    <property type="term" value="C:cytoplasm"/>
    <property type="evidence" value="ECO:0007669"/>
    <property type="project" value="UniProtKB-SubCell"/>
</dbReference>
<proteinExistence type="inferred from homology"/>
<comment type="subcellular location">
    <subcellularLocation>
        <location evidence="1">Cytoplasm</location>
    </subcellularLocation>
</comment>
<name>A0A6J5ZV46_9ZZZZ</name>
<dbReference type="SUPFAM" id="SSF56784">
    <property type="entry name" value="HAD-like"/>
    <property type="match status" value="1"/>
</dbReference>
<sequence length="181" mass="19248">MSRPRTVFVDRDGVVNRKQPEGQYVNALSDFDLLPGSLEALAGFTRSGIKVVVVTNQQGVAKGVTDESVLAQIHSQLRAEVEAAGGRISQIQVCNHLAGSCDCRKPDVGLFEQARFQDPEIDFGESAVIGDSESDIEAAHRIGARAVLVTGQPGGSVRPDGTTEVADLTEALNLLTEPDHV</sequence>
<dbReference type="GO" id="GO:0005975">
    <property type="term" value="P:carbohydrate metabolic process"/>
    <property type="evidence" value="ECO:0007669"/>
    <property type="project" value="InterPro"/>
</dbReference>
<accession>A0A6J5ZV46</accession>
<evidence type="ECO:0000313" key="8">
    <source>
        <dbReference type="EMBL" id="CAB4345222.1"/>
    </source>
</evidence>
<evidence type="ECO:0000256" key="3">
    <source>
        <dbReference type="ARBA" id="ARBA00022490"/>
    </source>
</evidence>
<dbReference type="PANTHER" id="PTHR42891:SF1">
    <property type="entry name" value="D-GLYCERO-BETA-D-MANNO-HEPTOSE-1,7-BISPHOSPHATE 7-PHOSPHATASE"/>
    <property type="match status" value="1"/>
</dbReference>
<dbReference type="GO" id="GO:0016791">
    <property type="term" value="F:phosphatase activity"/>
    <property type="evidence" value="ECO:0007669"/>
    <property type="project" value="InterPro"/>
</dbReference>
<dbReference type="Pfam" id="PF13242">
    <property type="entry name" value="Hydrolase_like"/>
    <property type="match status" value="1"/>
</dbReference>
<keyword evidence="6" id="KW-0119">Carbohydrate metabolism</keyword>
<protein>
    <recommendedName>
        <fullName evidence="7">D,D-heptose 1,7-bisphosphate phosphatase</fullName>
    </recommendedName>
</protein>
<dbReference type="InterPro" id="IPR006549">
    <property type="entry name" value="HAD-SF_hydro_IIIA"/>
</dbReference>
<dbReference type="NCBIfam" id="TIGR01662">
    <property type="entry name" value="HAD-SF-IIIA"/>
    <property type="match status" value="1"/>
</dbReference>
<comment type="similarity">
    <text evidence="2">Belongs to the GmhB family.</text>
</comment>
<dbReference type="InterPro" id="IPR023214">
    <property type="entry name" value="HAD_sf"/>
</dbReference>
<evidence type="ECO:0000256" key="6">
    <source>
        <dbReference type="ARBA" id="ARBA00023277"/>
    </source>
</evidence>
<dbReference type="PIRSF" id="PIRSF004682">
    <property type="entry name" value="GmhB"/>
    <property type="match status" value="1"/>
</dbReference>
<dbReference type="PANTHER" id="PTHR42891">
    <property type="entry name" value="D-GLYCERO-BETA-D-MANNO-HEPTOSE-1,7-BISPHOSPHATE 7-PHOSPHATASE"/>
    <property type="match status" value="1"/>
</dbReference>